<dbReference type="GO" id="GO:0004519">
    <property type="term" value="F:endonuclease activity"/>
    <property type="evidence" value="ECO:0007669"/>
    <property type="project" value="UniProtKB-KW"/>
</dbReference>
<dbReference type="InterPro" id="IPR000477">
    <property type="entry name" value="RT_dom"/>
</dbReference>
<keyword evidence="2" id="KW-0808">Transferase</keyword>
<feature type="region of interest" description="Disordered" evidence="9">
    <location>
        <begin position="239"/>
        <end position="270"/>
    </location>
</feature>
<feature type="compositionally biased region" description="Basic and acidic residues" evidence="9">
    <location>
        <begin position="240"/>
        <end position="255"/>
    </location>
</feature>
<dbReference type="GO" id="GO:0008270">
    <property type="term" value="F:zinc ion binding"/>
    <property type="evidence" value="ECO:0007669"/>
    <property type="project" value="UniProtKB-KW"/>
</dbReference>
<evidence type="ECO:0000259" key="10">
    <source>
        <dbReference type="PROSITE" id="PS50158"/>
    </source>
</evidence>
<dbReference type="Gene3D" id="3.30.70.270">
    <property type="match status" value="1"/>
</dbReference>
<dbReference type="FunFam" id="3.10.10.10:FF:000007">
    <property type="entry name" value="Retrovirus-related Pol polyprotein from transposon 17.6-like Protein"/>
    <property type="match status" value="1"/>
</dbReference>
<evidence type="ECO:0000256" key="8">
    <source>
        <dbReference type="PROSITE-ProRule" id="PRU00047"/>
    </source>
</evidence>
<evidence type="ECO:0000256" key="1">
    <source>
        <dbReference type="ARBA" id="ARBA00022670"/>
    </source>
</evidence>
<dbReference type="GO" id="GO:0003964">
    <property type="term" value="F:RNA-directed DNA polymerase activity"/>
    <property type="evidence" value="ECO:0007669"/>
    <property type="project" value="UniProtKB-KW"/>
</dbReference>
<evidence type="ECO:0000313" key="12">
    <source>
        <dbReference type="EMBL" id="KAK9049113.1"/>
    </source>
</evidence>
<dbReference type="SUPFAM" id="SSF56672">
    <property type="entry name" value="DNA/RNA polymerases"/>
    <property type="match status" value="1"/>
</dbReference>
<keyword evidence="7" id="KW-0695">RNA-directed DNA polymerase</keyword>
<evidence type="ECO:0000256" key="4">
    <source>
        <dbReference type="ARBA" id="ARBA00022722"/>
    </source>
</evidence>
<dbReference type="SMART" id="SM00343">
    <property type="entry name" value="ZnF_C2HC"/>
    <property type="match status" value="2"/>
</dbReference>
<keyword evidence="3" id="KW-0548">Nucleotidyltransferase</keyword>
<dbReference type="PROSITE" id="PS50878">
    <property type="entry name" value="RT_POL"/>
    <property type="match status" value="1"/>
</dbReference>
<keyword evidence="8" id="KW-0479">Metal-binding</keyword>
<evidence type="ECO:0000259" key="11">
    <source>
        <dbReference type="PROSITE" id="PS50878"/>
    </source>
</evidence>
<evidence type="ECO:0000256" key="9">
    <source>
        <dbReference type="SAM" id="MobiDB-lite"/>
    </source>
</evidence>
<dbReference type="Gene3D" id="3.10.10.10">
    <property type="entry name" value="HIV Type 1 Reverse Transcriptase, subunit A, domain 1"/>
    <property type="match status" value="1"/>
</dbReference>
<reference evidence="12 13" key="1">
    <citation type="submission" date="2024-04" db="EMBL/GenBank/DDBJ databases">
        <title>The reference genome of an endangered Asteraceae, Deinandra increscens subsp. villosa, native to the Central Coast of California.</title>
        <authorList>
            <person name="Guilliams M."/>
            <person name="Hasenstab-Lehman K."/>
            <person name="Meyer R."/>
            <person name="Mcevoy S."/>
        </authorList>
    </citation>
    <scope>NUCLEOTIDE SEQUENCE [LARGE SCALE GENOMIC DNA]</scope>
    <source>
        <tissue evidence="12">Leaf</tissue>
    </source>
</reference>
<dbReference type="Pfam" id="PF03732">
    <property type="entry name" value="Retrotrans_gag"/>
    <property type="match status" value="1"/>
</dbReference>
<dbReference type="CDD" id="cd00303">
    <property type="entry name" value="retropepsin_like"/>
    <property type="match status" value="1"/>
</dbReference>
<keyword evidence="13" id="KW-1185">Reference proteome</keyword>
<proteinExistence type="predicted"/>
<accession>A0AAP0C5P7</accession>
<dbReference type="EMBL" id="JBCNJP010008389">
    <property type="protein sequence ID" value="KAK9049113.1"/>
    <property type="molecule type" value="Genomic_DNA"/>
</dbReference>
<dbReference type="InterPro" id="IPR043502">
    <property type="entry name" value="DNA/RNA_pol_sf"/>
</dbReference>
<evidence type="ECO:0000256" key="7">
    <source>
        <dbReference type="ARBA" id="ARBA00022918"/>
    </source>
</evidence>
<comment type="caution">
    <text evidence="12">The sequence shown here is derived from an EMBL/GenBank/DDBJ whole genome shotgun (WGS) entry which is preliminary data.</text>
</comment>
<dbReference type="PROSITE" id="PS50158">
    <property type="entry name" value="ZF_CCHC"/>
    <property type="match status" value="2"/>
</dbReference>
<keyword evidence="1" id="KW-0645">Protease</keyword>
<evidence type="ECO:0000313" key="13">
    <source>
        <dbReference type="Proteomes" id="UP001408789"/>
    </source>
</evidence>
<evidence type="ECO:0000256" key="5">
    <source>
        <dbReference type="ARBA" id="ARBA00022759"/>
    </source>
</evidence>
<dbReference type="InterPro" id="IPR043128">
    <property type="entry name" value="Rev_trsase/Diguanyl_cyclase"/>
</dbReference>
<dbReference type="InterPro" id="IPR001878">
    <property type="entry name" value="Znf_CCHC"/>
</dbReference>
<dbReference type="Gene3D" id="4.10.60.10">
    <property type="entry name" value="Zinc finger, CCHC-type"/>
    <property type="match status" value="1"/>
</dbReference>
<feature type="domain" description="CCHC-type" evidence="10">
    <location>
        <begin position="361"/>
        <end position="375"/>
    </location>
</feature>
<sequence length="786" mass="88897">MSVHFNGRRSGNSGRKMAAQIAKQMAKVIPEMMVQIQQNLNTNQNNQAGTNPTHCTFKHFNSCKPPVFYGSEGATGPLQWYESMENTFLNSDCPENLKVRHATSVFQKEALTWWNSEKHTRGLDAAMALSWNEVKELMNREFCPRSEIMKLEVEFWGLKQDSGENLAYNTRFKQLSYLAPHLVEPLSRAIEKYIKGLPIQIRDTMWGRNPETLAEAMCLGAILTDDHVEAGTLFRKGAKKSSDKALTDSPKEVKAESSGANKKKRKANNRNYAIITPATPITQVAPTARPIKKPYTGILPQCNTCKYHHPATIACRQCLNCGRYGHYTNLCRQPLRAQAQQPFAQPMALPNAPPINNGRACFQCGDPTHFRNACPMLTIVNNAQANPVNQGARGRAYNLNANQAQANNEVVNGTFLVNNHYASILFDTGADKSFVSIEFEPLLATPRTTLEKPFTVEVADGKPITIDSIIRKCTLNFNEHDFPIDLIPMQLGSFDVIVGMDWLTQNRAEIICFEKAIRIPCVDGQVLMIYGETPSKGLKLMSCTKARKYLRKEYMAFLAHIVKTDVKEKKIQDIPIARDFPEVFPEDVSGLPPVRQIDFRIDLVPGATPVARSPYRLAPSEMQELSNQLQELSDKGFIRPSSSPWGAPVLFVKKKDGSFRMCIDYRELNKLTIKNRYPLPRIHDLFDQLQGANCFSKIDLRSGYHQLRVHDDDIPKTAFRTRYGHFEFTVMPFGLTNAPAVFMDLMNRVCKPYLDKFVIVFIDDILIYSKSKSDHEQHLRLILELL</sequence>
<dbReference type="SUPFAM" id="SSF50630">
    <property type="entry name" value="Acid proteases"/>
    <property type="match status" value="1"/>
</dbReference>
<dbReference type="PANTHER" id="PTHR24559">
    <property type="entry name" value="TRANSPOSON TY3-I GAG-POL POLYPROTEIN"/>
    <property type="match status" value="1"/>
</dbReference>
<dbReference type="InterPro" id="IPR021109">
    <property type="entry name" value="Peptidase_aspartic_dom_sf"/>
</dbReference>
<keyword evidence="8" id="KW-0863">Zinc-finger</keyword>
<organism evidence="12 13">
    <name type="scientific">Deinandra increscens subsp. villosa</name>
    <dbReference type="NCBI Taxonomy" id="3103831"/>
    <lineage>
        <taxon>Eukaryota</taxon>
        <taxon>Viridiplantae</taxon>
        <taxon>Streptophyta</taxon>
        <taxon>Embryophyta</taxon>
        <taxon>Tracheophyta</taxon>
        <taxon>Spermatophyta</taxon>
        <taxon>Magnoliopsida</taxon>
        <taxon>eudicotyledons</taxon>
        <taxon>Gunneridae</taxon>
        <taxon>Pentapetalae</taxon>
        <taxon>asterids</taxon>
        <taxon>campanulids</taxon>
        <taxon>Asterales</taxon>
        <taxon>Asteraceae</taxon>
        <taxon>Asteroideae</taxon>
        <taxon>Heliantheae alliance</taxon>
        <taxon>Madieae</taxon>
        <taxon>Madiinae</taxon>
        <taxon>Deinandra</taxon>
    </lineage>
</organism>
<dbReference type="CDD" id="cd01647">
    <property type="entry name" value="RT_LTR"/>
    <property type="match status" value="1"/>
</dbReference>
<dbReference type="GO" id="GO:0008233">
    <property type="term" value="F:peptidase activity"/>
    <property type="evidence" value="ECO:0007669"/>
    <property type="project" value="UniProtKB-KW"/>
</dbReference>
<dbReference type="InterPro" id="IPR005162">
    <property type="entry name" value="Retrotrans_gag_dom"/>
</dbReference>
<dbReference type="AlphaFoldDB" id="A0AAP0C5P7"/>
<dbReference type="Gene3D" id="2.40.70.10">
    <property type="entry name" value="Acid Proteases"/>
    <property type="match status" value="1"/>
</dbReference>
<dbReference type="GO" id="GO:0003676">
    <property type="term" value="F:nucleic acid binding"/>
    <property type="evidence" value="ECO:0007669"/>
    <property type="project" value="InterPro"/>
</dbReference>
<keyword evidence="6" id="KW-0378">Hydrolase</keyword>
<evidence type="ECO:0000256" key="2">
    <source>
        <dbReference type="ARBA" id="ARBA00022679"/>
    </source>
</evidence>
<evidence type="ECO:0008006" key="14">
    <source>
        <dbReference type="Google" id="ProtNLM"/>
    </source>
</evidence>
<dbReference type="GO" id="GO:0006508">
    <property type="term" value="P:proteolysis"/>
    <property type="evidence" value="ECO:0007669"/>
    <property type="project" value="UniProtKB-KW"/>
</dbReference>
<protein>
    <recommendedName>
        <fullName evidence="14">Reverse transcriptase domain-containing protein</fullName>
    </recommendedName>
</protein>
<dbReference type="InterPro" id="IPR053134">
    <property type="entry name" value="RNA-dir_DNA_polymerase"/>
</dbReference>
<dbReference type="Proteomes" id="UP001408789">
    <property type="component" value="Unassembled WGS sequence"/>
</dbReference>
<keyword evidence="5" id="KW-0255">Endonuclease</keyword>
<evidence type="ECO:0000256" key="6">
    <source>
        <dbReference type="ARBA" id="ARBA00022801"/>
    </source>
</evidence>
<feature type="domain" description="Reverse transcriptase" evidence="11">
    <location>
        <begin position="633"/>
        <end position="786"/>
    </location>
</feature>
<keyword evidence="4" id="KW-0540">Nuclease</keyword>
<keyword evidence="8" id="KW-0862">Zinc</keyword>
<gene>
    <name evidence="12" type="ORF">SSX86_031919</name>
</gene>
<dbReference type="Pfam" id="PF00078">
    <property type="entry name" value="RVT_1"/>
    <property type="match status" value="1"/>
</dbReference>
<dbReference type="PANTHER" id="PTHR24559:SF444">
    <property type="entry name" value="REVERSE TRANSCRIPTASE DOMAIN-CONTAINING PROTEIN"/>
    <property type="match status" value="1"/>
</dbReference>
<dbReference type="Pfam" id="PF08284">
    <property type="entry name" value="RVP_2"/>
    <property type="match status" value="1"/>
</dbReference>
<evidence type="ECO:0000256" key="3">
    <source>
        <dbReference type="ARBA" id="ARBA00022695"/>
    </source>
</evidence>
<feature type="domain" description="CCHC-type" evidence="10">
    <location>
        <begin position="318"/>
        <end position="333"/>
    </location>
</feature>
<name>A0AAP0C5P7_9ASTR</name>